<proteinExistence type="inferred from homology"/>
<dbReference type="InterPro" id="IPR050808">
    <property type="entry name" value="Phage_Integrase"/>
</dbReference>
<sequence>MAKLTKRNVDALKSNAKSEAFIWDGELRGFGVRVKPSGSKAFLIQYRNAENRTRRLVLGPYGVLTVEIARDMARQRLTEVAQGKDPSAERQAVRAGMTVSEICDWYLEAAEVGTILGRNRRPIKASSLQMDRSRIATHIKPLIGSRLISGLKLGDIETMQADIAKGKSVKTAKKKGRGGRSKGGAGVASRTISTFRALLGHAARHNIIETNPATGVRQLAVAKRKRRLGAAEIGRLGATMREVAQNGEHPTALAAIRLMLLTGFRRMEVLGLQAEWVSRTDHCVYFPDTKSGEQVRVVGEAAIECIEAQTTGSPSRFVFPADIGTCHFIGVVRVLSRVCAKAKLEGVTPHVLRHTFASVAGDLGFSELTIAGLLGHAARGVTQNYIHLDAALVVAAERVSLEIATLLDGGQGSLSVVHIRRPPGYRVNDAVEREAEKGAGVRIVAAR</sequence>
<accession>A0A7W4P7T6</accession>
<dbReference type="InterPro" id="IPR013762">
    <property type="entry name" value="Integrase-like_cat_sf"/>
</dbReference>
<dbReference type="InterPro" id="IPR002104">
    <property type="entry name" value="Integrase_catalytic"/>
</dbReference>
<dbReference type="SUPFAM" id="SSF56349">
    <property type="entry name" value="DNA breaking-rejoining enzymes"/>
    <property type="match status" value="1"/>
</dbReference>
<evidence type="ECO:0000256" key="3">
    <source>
        <dbReference type="ARBA" id="ARBA00023125"/>
    </source>
</evidence>
<reference evidence="6 7" key="1">
    <citation type="submission" date="2020-04" db="EMBL/GenBank/DDBJ databases">
        <title>Description of novel Gluconacetobacter.</title>
        <authorList>
            <person name="Sombolestani A."/>
        </authorList>
    </citation>
    <scope>NUCLEOTIDE SEQUENCE [LARGE SCALE GENOMIC DNA]</scope>
    <source>
        <strain evidence="6 7">LMG 27725</strain>
    </source>
</reference>
<organism evidence="6 7">
    <name type="scientific">Gluconacetobacter tumulicola</name>
    <dbReference type="NCBI Taxonomy" id="1017177"/>
    <lineage>
        <taxon>Bacteria</taxon>
        <taxon>Pseudomonadati</taxon>
        <taxon>Pseudomonadota</taxon>
        <taxon>Alphaproteobacteria</taxon>
        <taxon>Acetobacterales</taxon>
        <taxon>Acetobacteraceae</taxon>
        <taxon>Gluconacetobacter</taxon>
    </lineage>
</organism>
<dbReference type="EMBL" id="JABEQL010000005">
    <property type="protein sequence ID" value="MBB2178678.1"/>
    <property type="molecule type" value="Genomic_DNA"/>
</dbReference>
<name>A0A7W4P7T6_9PROT</name>
<dbReference type="GO" id="GO:0003677">
    <property type="term" value="F:DNA binding"/>
    <property type="evidence" value="ECO:0007669"/>
    <property type="project" value="UniProtKB-KW"/>
</dbReference>
<dbReference type="Gene3D" id="3.30.160.390">
    <property type="entry name" value="Integrase, DNA-binding domain"/>
    <property type="match status" value="1"/>
</dbReference>
<gene>
    <name evidence="6" type="ORF">HLH29_05725</name>
</gene>
<feature type="domain" description="Tyr recombinase" evidence="5">
    <location>
        <begin position="223"/>
        <end position="398"/>
    </location>
</feature>
<dbReference type="AlphaFoldDB" id="A0A7W4P7T6"/>
<dbReference type="Gene3D" id="1.10.150.130">
    <property type="match status" value="1"/>
</dbReference>
<evidence type="ECO:0000256" key="2">
    <source>
        <dbReference type="ARBA" id="ARBA00022908"/>
    </source>
</evidence>
<dbReference type="GO" id="GO:0006310">
    <property type="term" value="P:DNA recombination"/>
    <property type="evidence" value="ECO:0007669"/>
    <property type="project" value="UniProtKB-KW"/>
</dbReference>
<evidence type="ECO:0000256" key="1">
    <source>
        <dbReference type="ARBA" id="ARBA00008857"/>
    </source>
</evidence>
<dbReference type="InterPro" id="IPR025166">
    <property type="entry name" value="Integrase_DNA_bind_dom"/>
</dbReference>
<comment type="similarity">
    <text evidence="1">Belongs to the 'phage' integrase family.</text>
</comment>
<keyword evidence="3" id="KW-0238">DNA-binding</keyword>
<evidence type="ECO:0000259" key="5">
    <source>
        <dbReference type="PROSITE" id="PS51898"/>
    </source>
</evidence>
<dbReference type="GO" id="GO:0015074">
    <property type="term" value="P:DNA integration"/>
    <property type="evidence" value="ECO:0007669"/>
    <property type="project" value="UniProtKB-KW"/>
</dbReference>
<keyword evidence="2" id="KW-0229">DNA integration</keyword>
<dbReference type="InterPro" id="IPR010998">
    <property type="entry name" value="Integrase_recombinase_N"/>
</dbReference>
<evidence type="ECO:0000313" key="6">
    <source>
        <dbReference type="EMBL" id="MBB2178678.1"/>
    </source>
</evidence>
<dbReference type="PROSITE" id="PS51898">
    <property type="entry name" value="TYR_RECOMBINASE"/>
    <property type="match status" value="1"/>
</dbReference>
<dbReference type="PANTHER" id="PTHR30629">
    <property type="entry name" value="PROPHAGE INTEGRASE"/>
    <property type="match status" value="1"/>
</dbReference>
<evidence type="ECO:0000256" key="4">
    <source>
        <dbReference type="ARBA" id="ARBA00023172"/>
    </source>
</evidence>
<dbReference type="InterPro" id="IPR011010">
    <property type="entry name" value="DNA_brk_join_enz"/>
</dbReference>
<dbReference type="InterPro" id="IPR038488">
    <property type="entry name" value="Integrase_DNA-bd_sf"/>
</dbReference>
<dbReference type="PANTHER" id="PTHR30629:SF2">
    <property type="entry name" value="PROPHAGE INTEGRASE INTS-RELATED"/>
    <property type="match status" value="1"/>
</dbReference>
<dbReference type="CDD" id="cd00796">
    <property type="entry name" value="INT_Rci_Hp1_C"/>
    <property type="match status" value="1"/>
</dbReference>
<dbReference type="Gene3D" id="1.10.443.10">
    <property type="entry name" value="Intergrase catalytic core"/>
    <property type="match status" value="1"/>
</dbReference>
<comment type="caution">
    <text evidence="6">The sequence shown here is derived from an EMBL/GenBank/DDBJ whole genome shotgun (WGS) entry which is preliminary data.</text>
</comment>
<evidence type="ECO:0000313" key="7">
    <source>
        <dbReference type="Proteomes" id="UP000525623"/>
    </source>
</evidence>
<protein>
    <submittedName>
        <fullName evidence="6">Site-specific integrase</fullName>
    </submittedName>
</protein>
<dbReference type="Pfam" id="PF13356">
    <property type="entry name" value="Arm-DNA-bind_3"/>
    <property type="match status" value="1"/>
</dbReference>
<dbReference type="Proteomes" id="UP000525623">
    <property type="component" value="Unassembled WGS sequence"/>
</dbReference>
<keyword evidence="4" id="KW-0233">DNA recombination</keyword>
<keyword evidence="7" id="KW-1185">Reference proteome</keyword>
<dbReference type="Pfam" id="PF00589">
    <property type="entry name" value="Phage_integrase"/>
    <property type="match status" value="1"/>
</dbReference>
<dbReference type="RefSeq" id="WP_182964989.1">
    <property type="nucleotide sequence ID" value="NZ_BAABGC010000009.1"/>
</dbReference>